<protein>
    <recommendedName>
        <fullName evidence="10">CBS domain-containing protein</fullName>
    </recommendedName>
</protein>
<evidence type="ECO:0000256" key="1">
    <source>
        <dbReference type="ARBA" id="ARBA00001946"/>
    </source>
</evidence>
<evidence type="ECO:0000313" key="11">
    <source>
        <dbReference type="EMBL" id="KKL12621.1"/>
    </source>
</evidence>
<keyword evidence="6" id="KW-0479">Metal-binding</keyword>
<dbReference type="GO" id="GO:0046872">
    <property type="term" value="F:metal ion binding"/>
    <property type="evidence" value="ECO:0007669"/>
    <property type="project" value="UniProtKB-KW"/>
</dbReference>
<dbReference type="AlphaFoldDB" id="A0A0F9D471"/>
<dbReference type="SMART" id="SM00116">
    <property type="entry name" value="CBS"/>
    <property type="match status" value="2"/>
</dbReference>
<dbReference type="PROSITE" id="PS51371">
    <property type="entry name" value="CBS"/>
    <property type="match status" value="2"/>
</dbReference>
<keyword evidence="9" id="KW-0694">RNA-binding</keyword>
<dbReference type="PANTHER" id="PTHR47788:SF1">
    <property type="entry name" value="A-ADDING TRNA NUCLEOTIDYLTRANSFERASE"/>
    <property type="match status" value="1"/>
</dbReference>
<dbReference type="EMBL" id="LAZR01041186">
    <property type="protein sequence ID" value="KKL12621.1"/>
    <property type="molecule type" value="Genomic_DNA"/>
</dbReference>
<dbReference type="InterPro" id="IPR000644">
    <property type="entry name" value="CBS_dom"/>
</dbReference>
<feature type="non-terminal residue" evidence="11">
    <location>
        <position position="487"/>
    </location>
</feature>
<dbReference type="InterPro" id="IPR043519">
    <property type="entry name" value="NT_sf"/>
</dbReference>
<keyword evidence="8" id="KW-0460">Magnesium</keyword>
<dbReference type="GO" id="GO:0008033">
    <property type="term" value="P:tRNA processing"/>
    <property type="evidence" value="ECO:0007669"/>
    <property type="project" value="UniProtKB-KW"/>
</dbReference>
<feature type="domain" description="CBS" evidence="10">
    <location>
        <begin position="58"/>
        <end position="113"/>
    </location>
</feature>
<dbReference type="Gene3D" id="3.30.460.10">
    <property type="entry name" value="Beta Polymerase, domain 2"/>
    <property type="match status" value="1"/>
</dbReference>
<keyword evidence="2" id="KW-0820">tRNA-binding</keyword>
<evidence type="ECO:0000256" key="8">
    <source>
        <dbReference type="ARBA" id="ARBA00022842"/>
    </source>
</evidence>
<comment type="caution">
    <text evidence="11">The sequence shown here is derived from an EMBL/GenBank/DDBJ whole genome shotgun (WGS) entry which is preliminary data.</text>
</comment>
<keyword evidence="5" id="KW-0548">Nucleotidyltransferase</keyword>
<dbReference type="InterPro" id="IPR038763">
    <property type="entry name" value="DHH_sf"/>
</dbReference>
<dbReference type="SUPFAM" id="SSF54631">
    <property type="entry name" value="CBS-domain pair"/>
    <property type="match status" value="1"/>
</dbReference>
<dbReference type="Gene3D" id="3.10.580.10">
    <property type="entry name" value="CBS-domain"/>
    <property type="match status" value="2"/>
</dbReference>
<feature type="domain" description="CBS" evidence="10">
    <location>
        <begin position="120"/>
        <end position="177"/>
    </location>
</feature>
<dbReference type="GO" id="GO:0000049">
    <property type="term" value="F:tRNA binding"/>
    <property type="evidence" value="ECO:0007669"/>
    <property type="project" value="UniProtKB-KW"/>
</dbReference>
<name>A0A0F9D471_9ZZZZ</name>
<reference evidence="11" key="1">
    <citation type="journal article" date="2015" name="Nature">
        <title>Complex archaea that bridge the gap between prokaryotes and eukaryotes.</title>
        <authorList>
            <person name="Spang A."/>
            <person name="Saw J.H."/>
            <person name="Jorgensen S.L."/>
            <person name="Zaremba-Niedzwiedzka K."/>
            <person name="Martijn J."/>
            <person name="Lind A.E."/>
            <person name="van Eijk R."/>
            <person name="Schleper C."/>
            <person name="Guy L."/>
            <person name="Ettema T.J."/>
        </authorList>
    </citation>
    <scope>NUCLEOTIDE SEQUENCE</scope>
</reference>
<evidence type="ECO:0000256" key="2">
    <source>
        <dbReference type="ARBA" id="ARBA00022555"/>
    </source>
</evidence>
<dbReference type="InterPro" id="IPR032828">
    <property type="entry name" value="PolyA_RNA-bd"/>
</dbReference>
<dbReference type="GO" id="GO:0016779">
    <property type="term" value="F:nucleotidyltransferase activity"/>
    <property type="evidence" value="ECO:0007669"/>
    <property type="project" value="UniProtKB-KW"/>
</dbReference>
<evidence type="ECO:0000259" key="10">
    <source>
        <dbReference type="PROSITE" id="PS51371"/>
    </source>
</evidence>
<dbReference type="Gene3D" id="1.10.3090.10">
    <property type="entry name" value="cca-adding enzyme, domain 2"/>
    <property type="match status" value="1"/>
</dbReference>
<dbReference type="InterPro" id="IPR046342">
    <property type="entry name" value="CBS_dom_sf"/>
</dbReference>
<evidence type="ECO:0000256" key="5">
    <source>
        <dbReference type="ARBA" id="ARBA00022695"/>
    </source>
</evidence>
<sequence length="487" mass="54300">SRTPQVNMAEALEPLGGGGHPTAASATVEDSPFELLYEKVVQSLQASIKPGKFAEHVMTSPVITIPHDGTLAEAEEMMTRFEVNVLPVLKDGKYLGLISREDVEKAAHHGFGSRQVVDFANTDAGTAERYTPVRETERRMIERNQRFMPVVEKGKVIGAITRTDLLRSLYDDYLRRTGVREDGSLTHGTQIKNVGSWLRNRFPQEAGALLIMAGETANAMGSEAYLVGGTVRDLLRGEENLDMDIVVEGDGIAFARLLAERLGAKLHPHERFKTAKVVTASLRVDIATARTEHYDSPASLPNITASSIKKDLYRRDFTINTLAVKLNPSSFGQLVDFFGGQRDIKEQSIRVLHNLSLVEDPTRAFRAVRFAGRFGFKISKHTRNLMRSAVKMRLFEKLTGTRLYDELALIFEEADPLPVIRQLEVHGLLKVIHPKLELTTEIEGLVTSVHDTLVWFEMLFTEEIPNRTNLYLTALLSALKKAGRLEA</sequence>
<organism evidence="11">
    <name type="scientific">marine sediment metagenome</name>
    <dbReference type="NCBI Taxonomy" id="412755"/>
    <lineage>
        <taxon>unclassified sequences</taxon>
        <taxon>metagenomes</taxon>
        <taxon>ecological metagenomes</taxon>
    </lineage>
</organism>
<gene>
    <name evidence="11" type="ORF">LCGC14_2533930</name>
</gene>
<dbReference type="SUPFAM" id="SSF81891">
    <property type="entry name" value="Poly A polymerase C-terminal region-like"/>
    <property type="match status" value="1"/>
</dbReference>
<dbReference type="SUPFAM" id="SSF64182">
    <property type="entry name" value="DHH phosphoesterases"/>
    <property type="match status" value="1"/>
</dbReference>
<dbReference type="PANTHER" id="PTHR47788">
    <property type="entry name" value="POLYA POLYMERASE"/>
    <property type="match status" value="1"/>
</dbReference>
<evidence type="ECO:0000256" key="3">
    <source>
        <dbReference type="ARBA" id="ARBA00022679"/>
    </source>
</evidence>
<evidence type="ECO:0000256" key="6">
    <source>
        <dbReference type="ARBA" id="ARBA00022723"/>
    </source>
</evidence>
<dbReference type="Pfam" id="PF12627">
    <property type="entry name" value="PolyA_pol_RNAbd"/>
    <property type="match status" value="1"/>
</dbReference>
<dbReference type="SUPFAM" id="SSF81301">
    <property type="entry name" value="Nucleotidyltransferase"/>
    <property type="match status" value="1"/>
</dbReference>
<dbReference type="InterPro" id="IPR052390">
    <property type="entry name" value="tRNA_nt/polyA_polymerase"/>
</dbReference>
<keyword evidence="4" id="KW-0819">tRNA processing</keyword>
<dbReference type="Pfam" id="PF00571">
    <property type="entry name" value="CBS"/>
    <property type="match status" value="2"/>
</dbReference>
<evidence type="ECO:0000256" key="4">
    <source>
        <dbReference type="ARBA" id="ARBA00022694"/>
    </source>
</evidence>
<dbReference type="InterPro" id="IPR002646">
    <property type="entry name" value="PolA_pol_head_dom"/>
</dbReference>
<evidence type="ECO:0000256" key="9">
    <source>
        <dbReference type="ARBA" id="ARBA00022884"/>
    </source>
</evidence>
<dbReference type="GO" id="GO:0000166">
    <property type="term" value="F:nucleotide binding"/>
    <property type="evidence" value="ECO:0007669"/>
    <property type="project" value="UniProtKB-KW"/>
</dbReference>
<accession>A0A0F9D471</accession>
<keyword evidence="3" id="KW-0808">Transferase</keyword>
<dbReference type="Pfam" id="PF01743">
    <property type="entry name" value="PolyA_pol"/>
    <property type="match status" value="1"/>
</dbReference>
<feature type="non-terminal residue" evidence="11">
    <location>
        <position position="1"/>
    </location>
</feature>
<dbReference type="CDD" id="cd05398">
    <property type="entry name" value="NT_ClassII-CCAase"/>
    <property type="match status" value="1"/>
</dbReference>
<proteinExistence type="predicted"/>
<keyword evidence="7" id="KW-0547">Nucleotide-binding</keyword>
<comment type="cofactor">
    <cofactor evidence="1">
        <name>Mg(2+)</name>
        <dbReference type="ChEBI" id="CHEBI:18420"/>
    </cofactor>
</comment>
<evidence type="ECO:0000256" key="7">
    <source>
        <dbReference type="ARBA" id="ARBA00022741"/>
    </source>
</evidence>